<evidence type="ECO:0000313" key="2">
    <source>
        <dbReference type="Proteomes" id="UP000829398"/>
    </source>
</evidence>
<protein>
    <submittedName>
        <fullName evidence="1">Uncharacterized protein</fullName>
    </submittedName>
</protein>
<name>A0ACB8LZ58_CITSI</name>
<organism evidence="1 2">
    <name type="scientific">Citrus sinensis</name>
    <name type="common">Sweet orange</name>
    <name type="synonym">Citrus aurantium var. sinensis</name>
    <dbReference type="NCBI Taxonomy" id="2711"/>
    <lineage>
        <taxon>Eukaryota</taxon>
        <taxon>Viridiplantae</taxon>
        <taxon>Streptophyta</taxon>
        <taxon>Embryophyta</taxon>
        <taxon>Tracheophyta</taxon>
        <taxon>Spermatophyta</taxon>
        <taxon>Magnoliopsida</taxon>
        <taxon>eudicotyledons</taxon>
        <taxon>Gunneridae</taxon>
        <taxon>Pentapetalae</taxon>
        <taxon>rosids</taxon>
        <taxon>malvids</taxon>
        <taxon>Sapindales</taxon>
        <taxon>Rutaceae</taxon>
        <taxon>Aurantioideae</taxon>
        <taxon>Citrus</taxon>
    </lineage>
</organism>
<proteinExistence type="predicted"/>
<keyword evidence="2" id="KW-1185">Reference proteome</keyword>
<comment type="caution">
    <text evidence="1">The sequence shown here is derived from an EMBL/GenBank/DDBJ whole genome shotgun (WGS) entry which is preliminary data.</text>
</comment>
<dbReference type="EMBL" id="CM039172">
    <property type="protein sequence ID" value="KAH9778848.1"/>
    <property type="molecule type" value="Genomic_DNA"/>
</dbReference>
<reference evidence="2" key="1">
    <citation type="journal article" date="2023" name="Hortic. Res.">
        <title>A chromosome-level phased genome enabling allele-level studies in sweet orange: a case study on citrus Huanglongbing tolerance.</title>
        <authorList>
            <person name="Wu B."/>
            <person name="Yu Q."/>
            <person name="Deng Z."/>
            <person name="Duan Y."/>
            <person name="Luo F."/>
            <person name="Gmitter F. Jr."/>
        </authorList>
    </citation>
    <scope>NUCLEOTIDE SEQUENCE [LARGE SCALE GENOMIC DNA]</scope>
    <source>
        <strain evidence="2">cv. Valencia</strain>
    </source>
</reference>
<evidence type="ECO:0000313" key="1">
    <source>
        <dbReference type="EMBL" id="KAH9778848.1"/>
    </source>
</evidence>
<dbReference type="Proteomes" id="UP000829398">
    <property type="component" value="Chromosome 3"/>
</dbReference>
<accession>A0ACB8LZ58</accession>
<gene>
    <name evidence="1" type="ORF">KPL71_007489</name>
</gene>
<sequence length="1859" mass="209141">MTYYLSTVMPQNYMDRQGNDISCLIISVHTLYSPQRTKRPSRRLKTSVCTQTGLKDLRLSYIIVIIISHAYTPKRQKRPNTQFKTSVFKWTSKLTVAGKLGSDSSNHAESNSAGGEFPRAATTADRTSKAASFPAVIRGQNGCFRWGWLENDEGELRIKIQVVASPKIGGIDSEKGWVLLRLIELDCRHFDCCSARVMAGIRRPVFKLQIGGFGAPTFGRLFFGAAVPAAYFWHTEAPHKGSPHSESGGRTWVRGFGSGSWLDKPNSASSINSEEKAQANSSEAIQNRPQDNIKPSRILDAIKSLQTKLDSQTVAVHHTLQQYMLTVDSRLEDLRSQIKGLPSGPTTGPSNPPPFSQISDGSSGTHDSNPLLRTMKLEVPKFDGTDPNGWAFRINEYFDFHGTSEDLRLCIVSFHLEGRASAWYQWMKANDLLTSWKDFLQNLKFRFGASLYEDHQGNLSKLTQKSSVAEFQTEFEDLMNKVTGISEPLLISFFITGLRVDIRRELLLSRPSSLMEAFALARMFEARGDESKVTSRPWSKWTPKTTTSSFHPTPTNHSPASAPAITPPQPAPSTLPPLLPTPSLPIKRLSPQELREKKEKGLCYNCDQKWSNSHRCRSKFLLLLGTEDVDEAMGPPINSEISDVVEETIIAGDISSLNALAGQNTPRSLRLLGEINQQPVQVLIDSGSTHNFIKPAVAEVLGLAVQDTTTFRVYIGNGDSLVCRYVCSQVALSMQGHVFYIDLYVLPIEGPDIVLGIQWLQLLGKVSHDYAALSMEFFYNGSPVFLRGDLSLSPRPISFHQLEALMSHDQIHGLFEFFQFHTTTDAQDTLSVPTTAAKFDFPPDLPSPVLALLHQYEQLFHTPSSLPPHRLIDHHIHLLPNTKPVNVRPYRYPHFQKAEMERLITEMIDQGIIRPSQSPFSSPVLLVKKKDGSYRFCVDYRALNAVTIKDKFPIPTIDELLDELGGACIFSKLDLRAGYHQIRVCARDIYKTAFRTHDGHFEFLVMPFGLSNAPSTFQATMNRLFAPYLRKFVIVFFDDILVYSTSLEDHFEHLHRVFDCLHTNHFFVKLSKCFFCQDNIEYLGHIVSSSGVKADPRKLVVMSNWPTPSTTKQLRGFLGLTGYYRRFIKGYASIAAPLTDLLRKDGFHWSSAADTAFAALKQAMSAAPVLRLPDFQLDFVIETDASNVGIGAVLMQADHPIAYFSRKLGPRMLVASIYIKELHAIAEAVHKWRQYLLGHFFIIRTDQKSIRELLQQVIQTPEQQFYVCKLLGYHFRVEYKPGRTNSAADALSRVHEVDVPKLYGHSTATLLLASCPIPKFLSILRAENQSLPDLLALHQKYSTGSLMYPYSVSDGILRFKNRFFISSHSVLKPSLLQEFHATPVAGHAGVKRTLVRLSTLFYWPNMRKDVELFVASCLLCQQTKYSTQAPAGLLQPLPIPSLVWEEATMDFITGLPSSHGFTVILVVVDRLTKSAHFGALPTHFTASKTAVLFTDMVLKHHGFPRTIISDRDSIFLSSFWKKLFELSGTTLKHSTAYHPQTDGQSEVVNRGLEQYLRVFTQAKPTSWFDYLGWAEFSYNTSFHTSIQMSPFKALYGREPPVIPSYTGSSTSIQALDELLLERDALLTALKTNLRAAQHRMQQKANAHRRELELQVGDQVLVKLQPYRQISVANRLSNKLAKRYYGPFRVMERIGAVAYRLDLPPDSKIHPVFHISLLKPFHGQDASQVHSLPSESYNNQPMSVPIAICAQRQVLVHGIPQTQILVQWQDCAPENATWEALSEFTKQYPNFHLEDKVIPQGVEGDTTPILQLDKPNSASSINSEEKAQANSSEAIQNRPQDNIKPSRVRKPPKWFKDYTH</sequence>